<dbReference type="NCBIfam" id="TIGR01587">
    <property type="entry name" value="cas3_core"/>
    <property type="match status" value="1"/>
</dbReference>
<evidence type="ECO:0000256" key="3">
    <source>
        <dbReference type="ARBA" id="ARBA00022722"/>
    </source>
</evidence>
<dbReference type="NCBIfam" id="TIGR01596">
    <property type="entry name" value="cas3_HD"/>
    <property type="match status" value="1"/>
</dbReference>
<dbReference type="Gene3D" id="3.40.50.300">
    <property type="entry name" value="P-loop containing nucleotide triphosphate hydrolases"/>
    <property type="match status" value="2"/>
</dbReference>
<dbReference type="InterPro" id="IPR054712">
    <property type="entry name" value="Cas3-like_dom"/>
</dbReference>
<dbReference type="EMBL" id="BSOS01000022">
    <property type="protein sequence ID" value="GLR66418.1"/>
    <property type="molecule type" value="Genomic_DNA"/>
</dbReference>
<dbReference type="PROSITE" id="PS51192">
    <property type="entry name" value="HELICASE_ATP_BIND_1"/>
    <property type="match status" value="1"/>
</dbReference>
<keyword evidence="5" id="KW-0547">Nucleotide-binding</keyword>
<evidence type="ECO:0000256" key="4">
    <source>
        <dbReference type="ARBA" id="ARBA00022723"/>
    </source>
</evidence>
<dbReference type="Proteomes" id="UP001156641">
    <property type="component" value="Unassembled WGS sequence"/>
</dbReference>
<evidence type="ECO:0000313" key="13">
    <source>
        <dbReference type="Proteomes" id="UP001156641"/>
    </source>
</evidence>
<evidence type="ECO:0000256" key="9">
    <source>
        <dbReference type="ARBA" id="ARBA00023118"/>
    </source>
</evidence>
<accession>A0ABQ6A503</accession>
<feature type="domain" description="Helicase ATP-binding" evidence="10">
    <location>
        <begin position="236"/>
        <end position="427"/>
    </location>
</feature>
<dbReference type="Pfam" id="PF01966">
    <property type="entry name" value="HD"/>
    <property type="match status" value="1"/>
</dbReference>
<keyword evidence="4" id="KW-0479">Metal-binding</keyword>
<proteinExistence type="inferred from homology"/>
<reference evidence="13" key="1">
    <citation type="journal article" date="2019" name="Int. J. Syst. Evol. Microbiol.">
        <title>The Global Catalogue of Microorganisms (GCM) 10K type strain sequencing project: providing services to taxonomists for standard genome sequencing and annotation.</title>
        <authorList>
            <consortium name="The Broad Institute Genomics Platform"/>
            <consortium name="The Broad Institute Genome Sequencing Center for Infectious Disease"/>
            <person name="Wu L."/>
            <person name="Ma J."/>
        </authorList>
    </citation>
    <scope>NUCLEOTIDE SEQUENCE [LARGE SCALE GENOMIC DNA]</scope>
    <source>
        <strain evidence="13">NBRC 112502</strain>
    </source>
</reference>
<evidence type="ECO:0000256" key="6">
    <source>
        <dbReference type="ARBA" id="ARBA00022801"/>
    </source>
</evidence>
<keyword evidence="3" id="KW-0540">Nuclease</keyword>
<dbReference type="Pfam" id="PF22590">
    <property type="entry name" value="Cas3-like_C_2"/>
    <property type="match status" value="1"/>
</dbReference>
<dbReference type="Gene3D" id="1.10.3210.30">
    <property type="match status" value="1"/>
</dbReference>
<gene>
    <name evidence="12" type="ORF">GCM10010909_10980</name>
</gene>
<evidence type="ECO:0000256" key="5">
    <source>
        <dbReference type="ARBA" id="ARBA00022741"/>
    </source>
</evidence>
<evidence type="ECO:0000256" key="7">
    <source>
        <dbReference type="ARBA" id="ARBA00022806"/>
    </source>
</evidence>
<evidence type="ECO:0000259" key="11">
    <source>
        <dbReference type="PROSITE" id="PS51643"/>
    </source>
</evidence>
<comment type="similarity">
    <text evidence="2">In the central section; belongs to the CRISPR-associated helicase Cas3 family.</text>
</comment>
<dbReference type="InterPro" id="IPR027417">
    <property type="entry name" value="P-loop_NTPase"/>
</dbReference>
<dbReference type="InterPro" id="IPR011545">
    <property type="entry name" value="DEAD/DEAH_box_helicase_dom"/>
</dbReference>
<dbReference type="PROSITE" id="PS51643">
    <property type="entry name" value="HD_CAS3"/>
    <property type="match status" value="1"/>
</dbReference>
<dbReference type="InterPro" id="IPR038257">
    <property type="entry name" value="CRISPR-assoc_Cas3_HD_sf"/>
</dbReference>
<protein>
    <submittedName>
        <fullName evidence="12">CRISPR-associated helicase/endonuclease Cas3</fullName>
    </submittedName>
</protein>
<keyword evidence="9" id="KW-0051">Antiviral defense</keyword>
<evidence type="ECO:0000313" key="12">
    <source>
        <dbReference type="EMBL" id="GLR66418.1"/>
    </source>
</evidence>
<name>A0ABQ6A503_9PROT</name>
<keyword evidence="8" id="KW-0067">ATP-binding</keyword>
<keyword evidence="6" id="KW-0378">Hydrolase</keyword>
<evidence type="ECO:0000256" key="8">
    <source>
        <dbReference type="ARBA" id="ARBA00022840"/>
    </source>
</evidence>
<organism evidence="12 13">
    <name type="scientific">Acidocella aquatica</name>
    <dbReference type="NCBI Taxonomy" id="1922313"/>
    <lineage>
        <taxon>Bacteria</taxon>
        <taxon>Pseudomonadati</taxon>
        <taxon>Pseudomonadota</taxon>
        <taxon>Alphaproteobacteria</taxon>
        <taxon>Acetobacterales</taxon>
        <taxon>Acidocellaceae</taxon>
        <taxon>Acidocella</taxon>
    </lineage>
</organism>
<evidence type="ECO:0000256" key="2">
    <source>
        <dbReference type="ARBA" id="ARBA00009046"/>
    </source>
</evidence>
<dbReference type="CDD" id="cd09641">
    <property type="entry name" value="Cas3''_I"/>
    <property type="match status" value="1"/>
</dbReference>
<dbReference type="SUPFAM" id="SSF52540">
    <property type="entry name" value="P-loop containing nucleoside triphosphate hydrolases"/>
    <property type="match status" value="1"/>
</dbReference>
<dbReference type="RefSeq" id="WP_284257105.1">
    <property type="nucleotide sequence ID" value="NZ_BSOS01000022.1"/>
</dbReference>
<dbReference type="InterPro" id="IPR006674">
    <property type="entry name" value="HD_domain"/>
</dbReference>
<dbReference type="InterPro" id="IPR014001">
    <property type="entry name" value="Helicase_ATP-bd"/>
</dbReference>
<keyword evidence="13" id="KW-1185">Reference proteome</keyword>
<dbReference type="CDD" id="cd17930">
    <property type="entry name" value="DEXHc_cas3"/>
    <property type="match status" value="1"/>
</dbReference>
<dbReference type="InterPro" id="IPR006483">
    <property type="entry name" value="CRISPR-assoc_Cas3_HD"/>
</dbReference>
<evidence type="ECO:0000259" key="10">
    <source>
        <dbReference type="PROSITE" id="PS51192"/>
    </source>
</evidence>
<comment type="caution">
    <text evidence="12">The sequence shown here is derived from an EMBL/GenBank/DDBJ whole genome shotgun (WGS) entry which is preliminary data.</text>
</comment>
<dbReference type="SMART" id="SM00487">
    <property type="entry name" value="DEXDc"/>
    <property type="match status" value="1"/>
</dbReference>
<keyword evidence="7" id="KW-0347">Helicase</keyword>
<dbReference type="SUPFAM" id="SSF109604">
    <property type="entry name" value="HD-domain/PDEase-like"/>
    <property type="match status" value="1"/>
</dbReference>
<dbReference type="Pfam" id="PF00270">
    <property type="entry name" value="DEAD"/>
    <property type="match status" value="1"/>
</dbReference>
<comment type="similarity">
    <text evidence="1">In the N-terminal section; belongs to the CRISPR-associated nuclease Cas3-HD family.</text>
</comment>
<evidence type="ECO:0000256" key="1">
    <source>
        <dbReference type="ARBA" id="ARBA00006847"/>
    </source>
</evidence>
<dbReference type="InterPro" id="IPR006474">
    <property type="entry name" value="Helicase_Cas3_CRISPR-ass_core"/>
</dbReference>
<feature type="domain" description="HD Cas3-type" evidence="11">
    <location>
        <begin position="20"/>
        <end position="178"/>
    </location>
</feature>
<sequence length="765" mass="84052">MQQDTDKALRFAHSLPGVPNETKWEPLDEHLRAVAVRAGTFAAAFGFTKWGEAAGLLHDIGKNSDAFQTYIRGQSASPDHSTAGAVEARKSYGPQAGRILAFTIAGHHAGLADGKDLTLRLVKQIEPYNHWESYTGSPPAIADLAQSKMPAKHLDYPGFHSAFLTRMIFSCLVDADFLETERFYATSKGEIVSRGNYRSVIGLRDQLHAHMAKKSLGADATPLNRLRGEILAHAISRAKCASGMFTMTVPTGGGKTLASLSFALEHAVLKAKDRVIYVAPYTSIIEQTAQVFRDALSTDEDILEHHGNFDWDIADDKAGEWDRDGLEKLRRATENWDAPVIVTTAVQFFESLFAARTSPCRKLHNIANSVIVLDEAQTLPLHLLRPCMAALDELARNYGASVVLCTATQPALRVIDNALPLNKLKQKQGFDIGQERELAPATERLYLALKRVNVEVLKEPADDSVIAARFAEQVQMLCIVNTRGHAKALFDLIKNLPGARHLTTLMCPAHRRKVLAEVRQNLKDGHPVRLVATSLIEAGVDVDFPEVWRAETGLDSVAQAAGRCNREGKTTAGRVVVFTPAAHKLPRAFTASRDSARLPLQMPDPLGLEAIEAYFQALYFNRGYEALDTVKIDDRAGIIPAIERTAPALDFPFASIAAGFRMIDETMRPVIVPWAEQRDEVDRLLAALRGSEVPPARIVRKLQQYTVPVPEAVWKRLLGTGAIQPVNSAFGGRFMVLSSEGLYDDKTGLRLDDPTARTAEENIIC</sequence>